<reference evidence="1 2" key="1">
    <citation type="submission" date="2020-02" db="EMBL/GenBank/DDBJ databases">
        <title>Whole-genome analyses of novel actinobacteria.</title>
        <authorList>
            <person name="Sahin N."/>
            <person name="Tokatli A."/>
        </authorList>
    </citation>
    <scope>NUCLEOTIDE SEQUENCE [LARGE SCALE GENOMIC DNA]</scope>
    <source>
        <strain evidence="1 2">YC504</strain>
    </source>
</reference>
<proteinExistence type="predicted"/>
<keyword evidence="2" id="KW-1185">Reference proteome</keyword>
<dbReference type="RefSeq" id="WP_165336875.1">
    <property type="nucleotide sequence ID" value="NZ_JAAKZW010000335.1"/>
</dbReference>
<dbReference type="Proteomes" id="UP000481109">
    <property type="component" value="Unassembled WGS sequence"/>
</dbReference>
<protein>
    <submittedName>
        <fullName evidence="1">NERD domain-containing protein</fullName>
    </submittedName>
</protein>
<sequence>MTDLRVVPTWRHGHERYYVLLPDGRNIAWYDREAGRVNLLRDERRQEVLRALGPYLTGPVTVGAPPVPTSAELARLALHPDDDLAPNRPGEALLIALDRDPTPVRRLRSDQRRRDLLAQQTVGEALDRLEPAGWRVLHSLPFPGGSLLHHLLIGPGGVFALHALHAAKHRVRVTDPEVTVGRAPAEPLLGRLRHQADRACLALTTEVRPVLAVVAATAVDLRGPLREARVVEDTDLTAFATLGGVYKPTDIETLYAQARDRRTWLRT</sequence>
<dbReference type="AlphaFoldDB" id="A0A6G4XW83"/>
<evidence type="ECO:0000313" key="1">
    <source>
        <dbReference type="EMBL" id="NGO81483.1"/>
    </source>
</evidence>
<name>A0A6G4XW83_9ACTN</name>
<evidence type="ECO:0000313" key="2">
    <source>
        <dbReference type="Proteomes" id="UP000481109"/>
    </source>
</evidence>
<dbReference type="EMBL" id="JAAKZW010000335">
    <property type="protein sequence ID" value="NGO81483.1"/>
    <property type="molecule type" value="Genomic_DNA"/>
</dbReference>
<gene>
    <name evidence="1" type="ORF">G6045_38370</name>
</gene>
<comment type="caution">
    <text evidence="1">The sequence shown here is derived from an EMBL/GenBank/DDBJ whole genome shotgun (WGS) entry which is preliminary data.</text>
</comment>
<accession>A0A6G4XW83</accession>
<organism evidence="1 2">
    <name type="scientific">Streptomyces mesophilus</name>
    <dbReference type="NCBI Taxonomy" id="1775132"/>
    <lineage>
        <taxon>Bacteria</taxon>
        <taxon>Bacillati</taxon>
        <taxon>Actinomycetota</taxon>
        <taxon>Actinomycetes</taxon>
        <taxon>Kitasatosporales</taxon>
        <taxon>Streptomycetaceae</taxon>
        <taxon>Streptomyces</taxon>
    </lineage>
</organism>